<dbReference type="PROSITE" id="PS50887">
    <property type="entry name" value="GGDEF"/>
    <property type="match status" value="1"/>
</dbReference>
<reference evidence="5 6" key="1">
    <citation type="submission" date="2021-06" db="EMBL/GenBank/DDBJ databases">
        <title>Bacterium isolated from marine sediment.</title>
        <authorList>
            <person name="Zhu K.-L."/>
            <person name="Du Z.-J."/>
            <person name="Liang Q.-Y."/>
        </authorList>
    </citation>
    <scope>NUCLEOTIDE SEQUENCE [LARGE SCALE GENOMIC DNA]</scope>
    <source>
        <strain evidence="5 6">A346</strain>
    </source>
</reference>
<feature type="domain" description="PAC" evidence="3">
    <location>
        <begin position="341"/>
        <end position="393"/>
    </location>
</feature>
<dbReference type="InterPro" id="IPR000014">
    <property type="entry name" value="PAS"/>
</dbReference>
<dbReference type="PANTHER" id="PTHR45138:SF9">
    <property type="entry name" value="DIGUANYLATE CYCLASE DGCM-RELATED"/>
    <property type="match status" value="1"/>
</dbReference>
<keyword evidence="2" id="KW-0472">Membrane</keyword>
<proteinExistence type="predicted"/>
<dbReference type="PANTHER" id="PTHR45138">
    <property type="entry name" value="REGULATORY COMPONENTS OF SENSORY TRANSDUCTION SYSTEM"/>
    <property type="match status" value="1"/>
</dbReference>
<evidence type="ECO:0000259" key="3">
    <source>
        <dbReference type="PROSITE" id="PS50113"/>
    </source>
</evidence>
<evidence type="ECO:0000259" key="4">
    <source>
        <dbReference type="PROSITE" id="PS50887"/>
    </source>
</evidence>
<feature type="domain" description="GGDEF" evidence="4">
    <location>
        <begin position="425"/>
        <end position="553"/>
    </location>
</feature>
<dbReference type="NCBIfam" id="TIGR00229">
    <property type="entry name" value="sensory_box"/>
    <property type="match status" value="1"/>
</dbReference>
<dbReference type="InterPro" id="IPR050469">
    <property type="entry name" value="Diguanylate_Cyclase"/>
</dbReference>
<accession>A0ABS6MG77</accession>
<protein>
    <recommendedName>
        <fullName evidence="1">diguanylate cyclase</fullName>
        <ecNumber evidence="1">2.7.7.65</ecNumber>
    </recommendedName>
</protein>
<dbReference type="EMBL" id="JAHQZT010000038">
    <property type="protein sequence ID" value="MBV0934811.1"/>
    <property type="molecule type" value="Genomic_DNA"/>
</dbReference>
<evidence type="ECO:0000256" key="1">
    <source>
        <dbReference type="ARBA" id="ARBA00012528"/>
    </source>
</evidence>
<dbReference type="CDD" id="cd01949">
    <property type="entry name" value="GGDEF"/>
    <property type="match status" value="1"/>
</dbReference>
<keyword evidence="2" id="KW-1133">Transmembrane helix</keyword>
<dbReference type="SMART" id="SM00267">
    <property type="entry name" value="GGDEF"/>
    <property type="match status" value="1"/>
</dbReference>
<sequence length="553" mass="62198">MIKKLLLPTSLARRFSLLMVLFSTLGVFLVALLSYYEHVFEARSQAKSIAVDRTLTIVDAMETAASRESISRFIFSVAAQPSVEAIALVDAADRVILASRRSLQNTDVSELRGVIDEQWLEKTAAQDISTYWDERNIQAVVIAPIELVNPASSVIRDLQGGRLLFALDAEPHISSARYEAWFDAFWASSILVVMMLLVSWALQRDVTRPLERLYAQAQGPDNTCTISQYTTVGKVRELQALARAISDLADARFALGAEKQRLVDIADSIPGAVYEYRHHPDGKDEFLYFSEGINKQLGLNEELANLSSPADIGTKLFSLIEPEDHDVLAKETQAANFPVPNEWKAEFRVRSNGTIRWIWGHAIPIIDDQPGQLFRGVMLDITDRKELEKRLKLAATRDPLTGALNRAGIEPYLEVSLAGFHRSNHPMSLMLLDIDYFKSINDTFGHDIGDSVLSQLVSILRQRLRKTDRLARWGGEEFLVLLPDTDRDGAMMIAEKLRQIVERATFEHRETLTVSLGVTTVKPDDTIRTIVRRADDYLYQAKNEGRNRVKSES</sequence>
<evidence type="ECO:0000313" key="5">
    <source>
        <dbReference type="EMBL" id="MBV0934811.1"/>
    </source>
</evidence>
<organism evidence="5 6">
    <name type="scientific">Marinobacterium weihaiense</name>
    <dbReference type="NCBI Taxonomy" id="2851016"/>
    <lineage>
        <taxon>Bacteria</taxon>
        <taxon>Pseudomonadati</taxon>
        <taxon>Pseudomonadota</taxon>
        <taxon>Gammaproteobacteria</taxon>
        <taxon>Oceanospirillales</taxon>
        <taxon>Oceanospirillaceae</taxon>
        <taxon>Marinobacterium</taxon>
    </lineage>
</organism>
<dbReference type="CDD" id="cd00130">
    <property type="entry name" value="PAS"/>
    <property type="match status" value="1"/>
</dbReference>
<dbReference type="EC" id="2.7.7.65" evidence="1"/>
<dbReference type="InterPro" id="IPR000700">
    <property type="entry name" value="PAS-assoc_C"/>
</dbReference>
<dbReference type="InterPro" id="IPR000160">
    <property type="entry name" value="GGDEF_dom"/>
</dbReference>
<dbReference type="Pfam" id="PF00990">
    <property type="entry name" value="GGDEF"/>
    <property type="match status" value="1"/>
</dbReference>
<feature type="transmembrane region" description="Helical" evidence="2">
    <location>
        <begin position="15"/>
        <end position="36"/>
    </location>
</feature>
<name>A0ABS6MG77_9GAMM</name>
<dbReference type="NCBIfam" id="TIGR00254">
    <property type="entry name" value="GGDEF"/>
    <property type="match status" value="1"/>
</dbReference>
<keyword evidence="2" id="KW-0812">Transmembrane</keyword>
<evidence type="ECO:0000313" key="6">
    <source>
        <dbReference type="Proteomes" id="UP000755551"/>
    </source>
</evidence>
<dbReference type="RefSeq" id="WP_217336209.1">
    <property type="nucleotide sequence ID" value="NZ_JAHQZT010000038.1"/>
</dbReference>
<dbReference type="Proteomes" id="UP000755551">
    <property type="component" value="Unassembled WGS sequence"/>
</dbReference>
<keyword evidence="6" id="KW-1185">Reference proteome</keyword>
<dbReference type="PROSITE" id="PS50113">
    <property type="entry name" value="PAC"/>
    <property type="match status" value="1"/>
</dbReference>
<comment type="caution">
    <text evidence="5">The sequence shown here is derived from an EMBL/GenBank/DDBJ whole genome shotgun (WGS) entry which is preliminary data.</text>
</comment>
<evidence type="ECO:0000256" key="2">
    <source>
        <dbReference type="SAM" id="Phobius"/>
    </source>
</evidence>
<feature type="transmembrane region" description="Helical" evidence="2">
    <location>
        <begin position="180"/>
        <end position="202"/>
    </location>
</feature>
<gene>
    <name evidence="5" type="ORF">KTN04_15845</name>
</gene>